<gene>
    <name evidence="3" type="ORF">OXH55_14700</name>
</gene>
<sequence>MRILMLSWEYPPKNVGGLSNHVYYLSHSLANKGHEVHVITCEEGTAPIKENDNGVLIHRVSPYNLETQDFTKWIMQLNFAMIEEGIRLINDKGEMDIIHAHDWLTTYAAKTLKWAFNIPVVSTIHATEYGRNNGIKTDMQRYISSVEWMLTYESWKVVACSNYMREQIKNVFSTPWEKIWVIPNGVEANEFQLDFDTLQFRRKFAKDDEKIVFYVGRHVFEKGIHILINAASQIIKKHNKTKFIIAGTGPMTDELKKKVRDIGLSDKVLFTGYMEDNSKNKLYKVADMAIFPSLYEPFGIVALEGMAAGCPIVVSDVGGFSEIVEHKVNGMKFIPGSVESLKKNVLELLSNEELSKKLKENAYRYIREKYSWDKIACLTVQMYEQVKNEAKETEWEVEKKQ</sequence>
<dbReference type="Gene3D" id="3.40.50.2000">
    <property type="entry name" value="Glycogen Phosphorylase B"/>
    <property type="match status" value="2"/>
</dbReference>
<dbReference type="Pfam" id="PF00534">
    <property type="entry name" value="Glycos_transf_1"/>
    <property type="match status" value="1"/>
</dbReference>
<dbReference type="SUPFAM" id="SSF53756">
    <property type="entry name" value="UDP-Glycosyltransferase/glycogen phosphorylase"/>
    <property type="match status" value="1"/>
</dbReference>
<accession>A0ABT4CTY3</accession>
<evidence type="ECO:0000313" key="4">
    <source>
        <dbReference type="Proteomes" id="UP001079657"/>
    </source>
</evidence>
<evidence type="ECO:0000259" key="1">
    <source>
        <dbReference type="Pfam" id="PF00534"/>
    </source>
</evidence>
<organism evidence="3 4">
    <name type="scientific">Clostridium ganghwense</name>
    <dbReference type="NCBI Taxonomy" id="312089"/>
    <lineage>
        <taxon>Bacteria</taxon>
        <taxon>Bacillati</taxon>
        <taxon>Bacillota</taxon>
        <taxon>Clostridia</taxon>
        <taxon>Eubacteriales</taxon>
        <taxon>Clostridiaceae</taxon>
        <taxon>Clostridium</taxon>
    </lineage>
</organism>
<dbReference type="InterPro" id="IPR001296">
    <property type="entry name" value="Glyco_trans_1"/>
</dbReference>
<dbReference type="InterPro" id="IPR028098">
    <property type="entry name" value="Glyco_trans_4-like_N"/>
</dbReference>
<dbReference type="Proteomes" id="UP001079657">
    <property type="component" value="Unassembled WGS sequence"/>
</dbReference>
<dbReference type="PANTHER" id="PTHR45947">
    <property type="entry name" value="SULFOQUINOVOSYL TRANSFERASE SQD2"/>
    <property type="match status" value="1"/>
</dbReference>
<keyword evidence="4" id="KW-1185">Reference proteome</keyword>
<feature type="domain" description="Glycosyltransferase subfamily 4-like N-terminal" evidence="2">
    <location>
        <begin position="15"/>
        <end position="188"/>
    </location>
</feature>
<evidence type="ECO:0000259" key="2">
    <source>
        <dbReference type="Pfam" id="PF13439"/>
    </source>
</evidence>
<dbReference type="Pfam" id="PF13439">
    <property type="entry name" value="Glyco_transf_4"/>
    <property type="match status" value="1"/>
</dbReference>
<dbReference type="RefSeq" id="WP_268050793.1">
    <property type="nucleotide sequence ID" value="NZ_JAPQES010000005.1"/>
</dbReference>
<proteinExistence type="predicted"/>
<protein>
    <submittedName>
        <fullName evidence="3">Glycosyltransferase family 4 protein</fullName>
    </submittedName>
</protein>
<name>A0ABT4CTY3_9CLOT</name>
<evidence type="ECO:0000313" key="3">
    <source>
        <dbReference type="EMBL" id="MCY6371893.1"/>
    </source>
</evidence>
<dbReference type="EMBL" id="JAPQES010000005">
    <property type="protein sequence ID" value="MCY6371893.1"/>
    <property type="molecule type" value="Genomic_DNA"/>
</dbReference>
<dbReference type="CDD" id="cd03801">
    <property type="entry name" value="GT4_PimA-like"/>
    <property type="match status" value="1"/>
</dbReference>
<comment type="caution">
    <text evidence="3">The sequence shown here is derived from an EMBL/GenBank/DDBJ whole genome shotgun (WGS) entry which is preliminary data.</text>
</comment>
<dbReference type="InterPro" id="IPR050194">
    <property type="entry name" value="Glycosyltransferase_grp1"/>
</dbReference>
<feature type="domain" description="Glycosyl transferase family 1" evidence="1">
    <location>
        <begin position="200"/>
        <end position="364"/>
    </location>
</feature>
<reference evidence="3" key="1">
    <citation type="submission" date="2022-12" db="EMBL/GenBank/DDBJ databases">
        <authorList>
            <person name="Wang J."/>
        </authorList>
    </citation>
    <scope>NUCLEOTIDE SEQUENCE</scope>
    <source>
        <strain evidence="3">HY-42-06</strain>
    </source>
</reference>
<dbReference type="PANTHER" id="PTHR45947:SF3">
    <property type="entry name" value="SULFOQUINOVOSYL TRANSFERASE SQD2"/>
    <property type="match status" value="1"/>
</dbReference>